<evidence type="ECO:0000313" key="3">
    <source>
        <dbReference type="EMBL" id="KAF0750606.1"/>
    </source>
</evidence>
<gene>
    <name evidence="3" type="ORF">FWK35_00023634</name>
</gene>
<dbReference type="SUPFAM" id="SSF56219">
    <property type="entry name" value="DNase I-like"/>
    <property type="match status" value="1"/>
</dbReference>
<dbReference type="OrthoDB" id="6751268at2759"/>
<feature type="region of interest" description="Disordered" evidence="1">
    <location>
        <begin position="100"/>
        <end position="154"/>
    </location>
</feature>
<organism evidence="3 4">
    <name type="scientific">Aphis craccivora</name>
    <name type="common">Cowpea aphid</name>
    <dbReference type="NCBI Taxonomy" id="307492"/>
    <lineage>
        <taxon>Eukaryota</taxon>
        <taxon>Metazoa</taxon>
        <taxon>Ecdysozoa</taxon>
        <taxon>Arthropoda</taxon>
        <taxon>Hexapoda</taxon>
        <taxon>Insecta</taxon>
        <taxon>Pterygota</taxon>
        <taxon>Neoptera</taxon>
        <taxon>Paraneoptera</taxon>
        <taxon>Hemiptera</taxon>
        <taxon>Sternorrhyncha</taxon>
        <taxon>Aphidomorpha</taxon>
        <taxon>Aphidoidea</taxon>
        <taxon>Aphididae</taxon>
        <taxon>Aphidini</taxon>
        <taxon>Aphis</taxon>
        <taxon>Aphis</taxon>
    </lineage>
</organism>
<feature type="compositionally biased region" description="Low complexity" evidence="1">
    <location>
        <begin position="461"/>
        <end position="472"/>
    </location>
</feature>
<dbReference type="PROSITE" id="PS50878">
    <property type="entry name" value="RT_POL"/>
    <property type="match status" value="1"/>
</dbReference>
<feature type="compositionally biased region" description="Polar residues" evidence="1">
    <location>
        <begin position="419"/>
        <end position="434"/>
    </location>
</feature>
<dbReference type="InterPro" id="IPR043502">
    <property type="entry name" value="DNA/RNA_pol_sf"/>
</dbReference>
<comment type="caution">
    <text evidence="3">The sequence shown here is derived from an EMBL/GenBank/DDBJ whole genome shotgun (WGS) entry which is preliminary data.</text>
</comment>
<dbReference type="GO" id="GO:0071897">
    <property type="term" value="P:DNA biosynthetic process"/>
    <property type="evidence" value="ECO:0007669"/>
    <property type="project" value="UniProtKB-ARBA"/>
</dbReference>
<reference evidence="3 4" key="1">
    <citation type="submission" date="2019-08" db="EMBL/GenBank/DDBJ databases">
        <title>Whole genome of Aphis craccivora.</title>
        <authorList>
            <person name="Voronova N.V."/>
            <person name="Shulinski R.S."/>
            <person name="Bandarenka Y.V."/>
            <person name="Zhorov D.G."/>
            <person name="Warner D."/>
        </authorList>
    </citation>
    <scope>NUCLEOTIDE SEQUENCE [LARGE SCALE GENOMIC DNA]</scope>
    <source>
        <strain evidence="3">180601</strain>
        <tissue evidence="3">Whole Body</tissue>
    </source>
</reference>
<feature type="non-terminal residue" evidence="3">
    <location>
        <position position="1199"/>
    </location>
</feature>
<accession>A0A6G0Y7S9</accession>
<dbReference type="SUPFAM" id="SSF56672">
    <property type="entry name" value="DNA/RNA polymerases"/>
    <property type="match status" value="1"/>
</dbReference>
<dbReference type="PANTHER" id="PTHR36688:SF2">
    <property type="entry name" value="ENDONUCLEASE_EXONUCLEASE_PHOSPHATASE DOMAIN-CONTAINING PROTEIN"/>
    <property type="match status" value="1"/>
</dbReference>
<dbReference type="Pfam" id="PF14529">
    <property type="entry name" value="Exo_endo_phos_2"/>
    <property type="match status" value="1"/>
</dbReference>
<dbReference type="InterPro" id="IPR000477">
    <property type="entry name" value="RT_dom"/>
</dbReference>
<dbReference type="Gene3D" id="3.60.10.10">
    <property type="entry name" value="Endonuclease/exonuclease/phosphatase"/>
    <property type="match status" value="1"/>
</dbReference>
<dbReference type="InterPro" id="IPR052560">
    <property type="entry name" value="RdDP_mobile_element"/>
</dbReference>
<dbReference type="Pfam" id="PF00078">
    <property type="entry name" value="RVT_1"/>
    <property type="match status" value="1"/>
</dbReference>
<keyword evidence="4" id="KW-1185">Reference proteome</keyword>
<evidence type="ECO:0000313" key="4">
    <source>
        <dbReference type="Proteomes" id="UP000478052"/>
    </source>
</evidence>
<evidence type="ECO:0000259" key="2">
    <source>
        <dbReference type="PROSITE" id="PS50878"/>
    </source>
</evidence>
<evidence type="ECO:0000256" key="1">
    <source>
        <dbReference type="SAM" id="MobiDB-lite"/>
    </source>
</evidence>
<proteinExistence type="predicted"/>
<dbReference type="PANTHER" id="PTHR36688">
    <property type="entry name" value="ENDO/EXONUCLEASE/PHOSPHATASE DOMAIN-CONTAINING PROTEIN"/>
    <property type="match status" value="1"/>
</dbReference>
<dbReference type="EMBL" id="VUJU01005665">
    <property type="protein sequence ID" value="KAF0750606.1"/>
    <property type="molecule type" value="Genomic_DNA"/>
</dbReference>
<name>A0A6G0Y7S9_APHCR</name>
<sequence>MATTKRPKSQSVTNEQKQAMVDYLSSHPELSRGIFTNNFTHSTAFKQWMELGETLNTMIGPSKEWKAGRRHISIVSKMSLSCSTLQYLFIDKIAPQTITMGDKPPPKNTHTYLKRSSSNTVSKTATNKHSTNSPKTNNTPKMIPNQQPATTNNTNLINEKPTQKTFAETTANQSFPKKNQAIIFNTIDGIPQIEYIKAISLITNPSNIKFASRISNNRFCVYFANSNIVNDIINRYPTITVDNNNIEIRRLENQAKRIIISNVPPIIPHIYITDALNLIGINTLTPISFLKAGFSTEDLSHIISFRRQTHIKFEDTAKLPGSLVIHFEDTDYRIFLTDDTLTCYLCKRTGHTSAHCKNTPEHSKYLPPSQTILPSSHSSDDTQKINIINTNDSSTLYTEDNQNIYLEQTQKLEKPNLTSHINEPQQNNTKITDPSQEHFPPNTLPTVQIKRPISDTSSQKSSFITSAPSSPSHPDKTKISKKPKIRSRSNSSTRSIENRDDAFKPIEKFFDDNKNSPINFLQFKYILEQSTNKHINIHSLCEQANIDIISLMNLYFLLKTPELPTKTKTKPSILNTNMDQIIQWNINGLFKHLTDIQRAKYNIKPIVFCFQETNLKPYQKFPIRGYEGYLKNRPNAARASGGVATYVTNLIKSKEIQIQSNLEVVTVILQLKNPLCICNIYIPDSTNLSLQDLNQIIQQLPKPFILLGDFNSRNQMWGSNHTDLRGKTMETFLDNDQLILLNTGEYTRHDSTNNSFSAIDLTISNSTLAPQLEWKVLNEYNCSDHWPISITLLEQSLKPPSHTHWNLKTPNWELYQDLINQNILENPIIIDTETQQTQTQINSIITQFTNIILNAANITIGKTNTSHKRKTVPWWNDECKHAIKKYKKCLNKFKKTRSLSDHINLKESRAASRYIIKKYKTESWQQYTNSINPNSCSTEIWKKIKAIKGITHQPLPSFLKYNDILLSSPIDISNAFAQSFTKNSCDSNFDPVFAQYKHNIENTITYELNYNFQHQDNHLNIPFSENELLNTMSNCKSKSPGPDNIPYSFIQNLPSNAYDMTWRNRILKIIQNANINGKMFLFLKNFLSNRTIQVRAFNEVSNIYTTENGIPQGSVISVTMFLIAINDIFHKIPNPTKHIIFADDCYIYCNDTTIKILQSSLNTLQNWSNETGFKFSPTKSQYIVFNHKPEINQNLYLNN</sequence>
<dbReference type="Proteomes" id="UP000478052">
    <property type="component" value="Unassembled WGS sequence"/>
</dbReference>
<feature type="region of interest" description="Disordered" evidence="1">
    <location>
        <begin position="419"/>
        <end position="498"/>
    </location>
</feature>
<dbReference type="InterPro" id="IPR005135">
    <property type="entry name" value="Endo/exonuclease/phosphatase"/>
</dbReference>
<feature type="domain" description="Reverse transcriptase" evidence="2">
    <location>
        <begin position="961"/>
        <end position="1197"/>
    </location>
</feature>
<dbReference type="InterPro" id="IPR036691">
    <property type="entry name" value="Endo/exonu/phosph_ase_sf"/>
</dbReference>
<feature type="compositionally biased region" description="Polar residues" evidence="1">
    <location>
        <begin position="108"/>
        <end position="149"/>
    </location>
</feature>
<protein>
    <recommendedName>
        <fullName evidence="2">Reverse transcriptase domain-containing protein</fullName>
    </recommendedName>
</protein>
<dbReference type="AlphaFoldDB" id="A0A6G0Y7S9"/>
<dbReference type="GO" id="GO:0003824">
    <property type="term" value="F:catalytic activity"/>
    <property type="evidence" value="ECO:0007669"/>
    <property type="project" value="InterPro"/>
</dbReference>